<dbReference type="InterPro" id="IPR012677">
    <property type="entry name" value="Nucleotide-bd_a/b_plait_sf"/>
</dbReference>
<evidence type="ECO:0000256" key="2">
    <source>
        <dbReference type="SAM" id="MobiDB-lite"/>
    </source>
</evidence>
<evidence type="ECO:0000256" key="1">
    <source>
        <dbReference type="PROSITE-ProRule" id="PRU00176"/>
    </source>
</evidence>
<name>A0A9W7Y712_9FUNG</name>
<dbReference type="Proteomes" id="UP001149813">
    <property type="component" value="Unassembled WGS sequence"/>
</dbReference>
<feature type="compositionally biased region" description="Basic and acidic residues" evidence="2">
    <location>
        <begin position="419"/>
        <end position="448"/>
    </location>
</feature>
<keyword evidence="1" id="KW-0694">RNA-binding</keyword>
<proteinExistence type="predicted"/>
<sequence length="456" mass="49037">MDTADPTLRLERFCTGVVTDIARNTEAARKMWMDICSSRKVCAEAWVLFAEFEQVHGSAEDARNVYRRASQRRLDNLERVFSAWIAFEHLYGNVETMWSAEEVINTQRHVEWRRIEKAAAASTADGAFQNDTSGEVAEPAAAGADNADAAEGRIDRTETTNRVRAAKRRRAEDDDGLSEAGDRPGQENKVVFISGLPLSCTEADINAFIGGPATVGQIEMLANRDGQFRGQAKAALGSTDAVIAALDRSGQKMGDSFVSVHIFKQHGQLQKARGESTVKVSGFSAETGNKKLEEIAKGSGAAVVRVRRNQGGDVAFVTVRTRRDAHKAAGVLNGSVVDGKALSAQVERDDAGGRLSSDKQHSDKNTTKATAGLAKAAAAETAVPKTSMKAGSDAAPMLIPRKTASKKQQPSRRLNLARKAADDSARAKDGESEAGSKKTERTNDDFRRLFAGKGAE</sequence>
<feature type="region of interest" description="Disordered" evidence="2">
    <location>
        <begin position="347"/>
        <end position="456"/>
    </location>
</feature>
<evidence type="ECO:0000259" key="3">
    <source>
        <dbReference type="PROSITE" id="PS50102"/>
    </source>
</evidence>
<comment type="caution">
    <text evidence="4">The sequence shown here is derived from an EMBL/GenBank/DDBJ whole genome shotgun (WGS) entry which is preliminary data.</text>
</comment>
<dbReference type="AlphaFoldDB" id="A0A9W7Y712"/>
<dbReference type="Gene3D" id="1.25.40.10">
    <property type="entry name" value="Tetratricopeptide repeat domain"/>
    <property type="match status" value="1"/>
</dbReference>
<feature type="compositionally biased region" description="Basic and acidic residues" evidence="2">
    <location>
        <begin position="347"/>
        <end position="366"/>
    </location>
</feature>
<feature type="domain" description="RRM" evidence="3">
    <location>
        <begin position="276"/>
        <end position="349"/>
    </location>
</feature>
<keyword evidence="5" id="KW-1185">Reference proteome</keyword>
<dbReference type="InterPro" id="IPR035979">
    <property type="entry name" value="RBD_domain_sf"/>
</dbReference>
<organism evidence="4 5">
    <name type="scientific">Coemansia erecta</name>
    <dbReference type="NCBI Taxonomy" id="147472"/>
    <lineage>
        <taxon>Eukaryota</taxon>
        <taxon>Fungi</taxon>
        <taxon>Fungi incertae sedis</taxon>
        <taxon>Zoopagomycota</taxon>
        <taxon>Kickxellomycotina</taxon>
        <taxon>Kickxellomycetes</taxon>
        <taxon>Kickxellales</taxon>
        <taxon>Kickxellaceae</taxon>
        <taxon>Coemansia</taxon>
    </lineage>
</organism>
<feature type="region of interest" description="Disordered" evidence="2">
    <location>
        <begin position="123"/>
        <end position="185"/>
    </location>
</feature>
<dbReference type="Gene3D" id="3.30.70.330">
    <property type="match status" value="2"/>
</dbReference>
<dbReference type="SUPFAM" id="SSF48452">
    <property type="entry name" value="TPR-like"/>
    <property type="match status" value="1"/>
</dbReference>
<reference evidence="4" key="1">
    <citation type="submission" date="2022-07" db="EMBL/GenBank/DDBJ databases">
        <title>Phylogenomic reconstructions and comparative analyses of Kickxellomycotina fungi.</title>
        <authorList>
            <person name="Reynolds N.K."/>
            <person name="Stajich J.E."/>
            <person name="Barry K."/>
            <person name="Grigoriev I.V."/>
            <person name="Crous P."/>
            <person name="Smith M.E."/>
        </authorList>
    </citation>
    <scope>NUCLEOTIDE SEQUENCE</scope>
    <source>
        <strain evidence="4">NBRC 32514</strain>
    </source>
</reference>
<protein>
    <submittedName>
        <fullName evidence="4">Splicing factor</fullName>
    </submittedName>
</protein>
<dbReference type="SMART" id="SM00360">
    <property type="entry name" value="RRM"/>
    <property type="match status" value="2"/>
</dbReference>
<dbReference type="InterPro" id="IPR000504">
    <property type="entry name" value="RRM_dom"/>
</dbReference>
<feature type="compositionally biased region" description="Low complexity" evidence="2">
    <location>
        <begin position="367"/>
        <end position="386"/>
    </location>
</feature>
<dbReference type="InterPro" id="IPR011990">
    <property type="entry name" value="TPR-like_helical_dom_sf"/>
</dbReference>
<evidence type="ECO:0000313" key="5">
    <source>
        <dbReference type="Proteomes" id="UP001149813"/>
    </source>
</evidence>
<feature type="compositionally biased region" description="Low complexity" evidence="2">
    <location>
        <begin position="137"/>
        <end position="149"/>
    </location>
</feature>
<dbReference type="EMBL" id="JANBOJ010000006">
    <property type="protein sequence ID" value="KAJ1725373.1"/>
    <property type="molecule type" value="Genomic_DNA"/>
</dbReference>
<dbReference type="SUPFAM" id="SSF54928">
    <property type="entry name" value="RNA-binding domain, RBD"/>
    <property type="match status" value="1"/>
</dbReference>
<dbReference type="OrthoDB" id="360390at2759"/>
<evidence type="ECO:0000313" key="4">
    <source>
        <dbReference type="EMBL" id="KAJ1725373.1"/>
    </source>
</evidence>
<gene>
    <name evidence="4" type="primary">PRP24</name>
    <name evidence="4" type="ORF">LPJ53_000411</name>
</gene>
<feature type="compositionally biased region" description="Basic and acidic residues" evidence="2">
    <location>
        <begin position="150"/>
        <end position="161"/>
    </location>
</feature>
<dbReference type="PROSITE" id="PS50102">
    <property type="entry name" value="RRM"/>
    <property type="match status" value="1"/>
</dbReference>
<accession>A0A9W7Y712</accession>
<dbReference type="GO" id="GO:0003723">
    <property type="term" value="F:RNA binding"/>
    <property type="evidence" value="ECO:0007669"/>
    <property type="project" value="UniProtKB-UniRule"/>
</dbReference>